<evidence type="ECO:0000256" key="2">
    <source>
        <dbReference type="ARBA" id="ARBA00023172"/>
    </source>
</evidence>
<evidence type="ECO:0000313" key="5">
    <source>
        <dbReference type="Proteomes" id="UP000325684"/>
    </source>
</evidence>
<dbReference type="InterPro" id="IPR013762">
    <property type="entry name" value="Integrase-like_cat_sf"/>
</dbReference>
<sequence length="421" mass="48846">MVQPANVFLPPGSSRYCYKFKVRGRWYRGPTGMTDRREATKFAHRLKAQAKREALLHPSSNFSDMSVRSAAARFVREREDELNDREVPSLSSLRNLKTSERELKMVVEWIGGDTPMSRISIDSMRMITARRKEEWKLTGQGSPLLKTNVTTGIREPVRVSNRTVNIGCELMRSVHIRARDVWHVPVQPIKWRGLMAKEAGPRTREISIEEEDAIRALPTFREGYGPCFSFAIISGLRLDNFVNLKWSQIDLANREIKVIQKGGREHRVPIDDELMKILLKEKGKDDEFVFTYVTQNTYFNKMAKRQCIRNERRRIAREGFTSWFDHIRKRLRLDIRIHDLRRTAGARLLRATGNLKAVQQLLGHANIATTAKHYSHIPLPDLIALQDRTHADIKRRRAEMAFLFQEHAAFPRVTPESLIDR</sequence>
<evidence type="ECO:0000256" key="1">
    <source>
        <dbReference type="ARBA" id="ARBA00022908"/>
    </source>
</evidence>
<dbReference type="PANTHER" id="PTHR30349:SF64">
    <property type="entry name" value="PROPHAGE INTEGRASE INTD-RELATED"/>
    <property type="match status" value="1"/>
</dbReference>
<keyword evidence="1" id="KW-0229">DNA integration</keyword>
<dbReference type="CDD" id="cd00397">
    <property type="entry name" value="DNA_BRE_C"/>
    <property type="match status" value="1"/>
</dbReference>
<dbReference type="InterPro" id="IPR002104">
    <property type="entry name" value="Integrase_catalytic"/>
</dbReference>
<keyword evidence="2" id="KW-0233">DNA recombination</keyword>
<accession>A0A5N3P4E9</accession>
<keyword evidence="5" id="KW-1185">Reference proteome</keyword>
<dbReference type="PANTHER" id="PTHR30349">
    <property type="entry name" value="PHAGE INTEGRASE-RELATED"/>
    <property type="match status" value="1"/>
</dbReference>
<dbReference type="GO" id="GO:0003677">
    <property type="term" value="F:DNA binding"/>
    <property type="evidence" value="ECO:0007669"/>
    <property type="project" value="InterPro"/>
</dbReference>
<dbReference type="Proteomes" id="UP000325684">
    <property type="component" value="Unassembled WGS sequence"/>
</dbReference>
<dbReference type="InterPro" id="IPR050090">
    <property type="entry name" value="Tyrosine_recombinase_XerCD"/>
</dbReference>
<dbReference type="EMBL" id="VCMV01000069">
    <property type="protein sequence ID" value="KAB0264594.1"/>
    <property type="molecule type" value="Genomic_DNA"/>
</dbReference>
<dbReference type="Gene3D" id="1.10.443.10">
    <property type="entry name" value="Intergrase catalytic core"/>
    <property type="match status" value="1"/>
</dbReference>
<dbReference type="SUPFAM" id="SSF56349">
    <property type="entry name" value="DNA breaking-rejoining enzymes"/>
    <property type="match status" value="1"/>
</dbReference>
<dbReference type="PROSITE" id="PS51898">
    <property type="entry name" value="TYR_RECOMBINASE"/>
    <property type="match status" value="1"/>
</dbReference>
<dbReference type="GO" id="GO:0015074">
    <property type="term" value="P:DNA integration"/>
    <property type="evidence" value="ECO:0007669"/>
    <property type="project" value="UniProtKB-KW"/>
</dbReference>
<evidence type="ECO:0000259" key="3">
    <source>
        <dbReference type="PROSITE" id="PS51898"/>
    </source>
</evidence>
<dbReference type="InterPro" id="IPR011010">
    <property type="entry name" value="DNA_brk_join_enz"/>
</dbReference>
<dbReference type="AlphaFoldDB" id="A0A5N3P4E9"/>
<gene>
    <name evidence="4" type="ORF">FEZ63_22415</name>
</gene>
<comment type="caution">
    <text evidence="4">The sequence shown here is derived from an EMBL/GenBank/DDBJ whole genome shotgun (WGS) entry which is preliminary data.</text>
</comment>
<feature type="domain" description="Tyr recombinase" evidence="3">
    <location>
        <begin position="201"/>
        <end position="387"/>
    </location>
</feature>
<dbReference type="Pfam" id="PF00589">
    <property type="entry name" value="Phage_integrase"/>
    <property type="match status" value="1"/>
</dbReference>
<name>A0A5N3P4E9_9HYPH</name>
<dbReference type="GO" id="GO:0006310">
    <property type="term" value="P:DNA recombination"/>
    <property type="evidence" value="ECO:0007669"/>
    <property type="project" value="UniProtKB-KW"/>
</dbReference>
<dbReference type="OrthoDB" id="7615137at2"/>
<proteinExistence type="predicted"/>
<evidence type="ECO:0000313" key="4">
    <source>
        <dbReference type="EMBL" id="KAB0264594.1"/>
    </source>
</evidence>
<reference evidence="4 5" key="1">
    <citation type="journal article" date="2019" name="Microorganisms">
        <title>Genome Insights into the Novel Species Microvirga brassicacearum, a Rapeseed Endophyte with Biotechnological Potential.</title>
        <authorList>
            <person name="Jimenez-Gomez A."/>
            <person name="Saati-Santamaria Z."/>
            <person name="Igual J.M."/>
            <person name="Rivas R."/>
            <person name="Mateos P.F."/>
            <person name="Garcia-Fraile P."/>
        </authorList>
    </citation>
    <scope>NUCLEOTIDE SEQUENCE [LARGE SCALE GENOMIC DNA]</scope>
    <source>
        <strain evidence="4 5">CDVBN77</strain>
    </source>
</reference>
<protein>
    <submittedName>
        <fullName evidence="4">Phage integrase family protein</fullName>
    </submittedName>
</protein>
<organism evidence="4 5">
    <name type="scientific">Microvirga brassicacearum</name>
    <dbReference type="NCBI Taxonomy" id="2580413"/>
    <lineage>
        <taxon>Bacteria</taxon>
        <taxon>Pseudomonadati</taxon>
        <taxon>Pseudomonadota</taxon>
        <taxon>Alphaproteobacteria</taxon>
        <taxon>Hyphomicrobiales</taxon>
        <taxon>Methylobacteriaceae</taxon>
        <taxon>Microvirga</taxon>
    </lineage>
</organism>